<dbReference type="InterPro" id="IPR002902">
    <property type="entry name" value="GNK2"/>
</dbReference>
<feature type="domain" description="Gnk2-homologous" evidence="19">
    <location>
        <begin position="138"/>
        <end position="246"/>
    </location>
</feature>
<evidence type="ECO:0000259" key="19">
    <source>
        <dbReference type="PROSITE" id="PS51473"/>
    </source>
</evidence>
<evidence type="ECO:0000256" key="4">
    <source>
        <dbReference type="ARBA" id="ARBA00022692"/>
    </source>
</evidence>
<keyword evidence="11 16" id="KW-0472">Membrane</keyword>
<dbReference type="PROSITE" id="PS00107">
    <property type="entry name" value="PROTEIN_KINASE_ATP"/>
    <property type="match status" value="1"/>
</dbReference>
<feature type="transmembrane region" description="Helical" evidence="16">
    <location>
        <begin position="284"/>
        <end position="307"/>
    </location>
</feature>
<dbReference type="Gene3D" id="3.30.430.20">
    <property type="entry name" value="Gnk2 domain, C-X8-C-X2-C motif"/>
    <property type="match status" value="2"/>
</dbReference>
<evidence type="ECO:0000256" key="5">
    <source>
        <dbReference type="ARBA" id="ARBA00022729"/>
    </source>
</evidence>
<evidence type="ECO:0000256" key="1">
    <source>
        <dbReference type="ARBA" id="ARBA00004167"/>
    </source>
</evidence>
<dbReference type="GO" id="GO:0004674">
    <property type="term" value="F:protein serine/threonine kinase activity"/>
    <property type="evidence" value="ECO:0007669"/>
    <property type="project" value="UniProtKB-KW"/>
</dbReference>
<accession>A0AA88A815</accession>
<keyword evidence="8" id="KW-0418">Kinase</keyword>
<evidence type="ECO:0000256" key="11">
    <source>
        <dbReference type="ARBA" id="ARBA00023136"/>
    </source>
</evidence>
<keyword evidence="13" id="KW-0325">Glycoprotein</keyword>
<dbReference type="EMBL" id="BTGU01000032">
    <property type="protein sequence ID" value="GMN49788.1"/>
    <property type="molecule type" value="Genomic_DNA"/>
</dbReference>
<evidence type="ECO:0000256" key="12">
    <source>
        <dbReference type="ARBA" id="ARBA00023170"/>
    </source>
</evidence>
<evidence type="ECO:0000256" key="3">
    <source>
        <dbReference type="ARBA" id="ARBA00022679"/>
    </source>
</evidence>
<feature type="region of interest" description="Disordered" evidence="15">
    <location>
        <begin position="252"/>
        <end position="277"/>
    </location>
</feature>
<keyword evidence="9 14" id="KW-0067">ATP-binding</keyword>
<dbReference type="SMART" id="SM00220">
    <property type="entry name" value="S_TKc"/>
    <property type="match status" value="1"/>
</dbReference>
<comment type="subcellular location">
    <subcellularLocation>
        <location evidence="1">Membrane</location>
        <topology evidence="1">Single-pass membrane protein</topology>
    </subcellularLocation>
</comment>
<dbReference type="AlphaFoldDB" id="A0AA88A815"/>
<feature type="compositionally biased region" description="Pro residues" evidence="15">
    <location>
        <begin position="255"/>
        <end position="270"/>
    </location>
</feature>
<dbReference type="Pfam" id="PF07714">
    <property type="entry name" value="PK_Tyr_Ser-Thr"/>
    <property type="match status" value="1"/>
</dbReference>
<dbReference type="InterPro" id="IPR001245">
    <property type="entry name" value="Ser-Thr/Tyr_kinase_cat_dom"/>
</dbReference>
<dbReference type="PANTHER" id="PTHR27002">
    <property type="entry name" value="RECEPTOR-LIKE SERINE/THREONINE-PROTEIN KINASE SD1-8"/>
    <property type="match status" value="1"/>
</dbReference>
<evidence type="ECO:0000256" key="9">
    <source>
        <dbReference type="ARBA" id="ARBA00022840"/>
    </source>
</evidence>
<evidence type="ECO:0000256" key="8">
    <source>
        <dbReference type="ARBA" id="ARBA00022777"/>
    </source>
</evidence>
<organism evidence="20 21">
    <name type="scientific">Ficus carica</name>
    <name type="common">Common fig</name>
    <dbReference type="NCBI Taxonomy" id="3494"/>
    <lineage>
        <taxon>Eukaryota</taxon>
        <taxon>Viridiplantae</taxon>
        <taxon>Streptophyta</taxon>
        <taxon>Embryophyta</taxon>
        <taxon>Tracheophyta</taxon>
        <taxon>Spermatophyta</taxon>
        <taxon>Magnoliopsida</taxon>
        <taxon>eudicotyledons</taxon>
        <taxon>Gunneridae</taxon>
        <taxon>Pentapetalae</taxon>
        <taxon>rosids</taxon>
        <taxon>fabids</taxon>
        <taxon>Rosales</taxon>
        <taxon>Moraceae</taxon>
        <taxon>Ficeae</taxon>
        <taxon>Ficus</taxon>
    </lineage>
</organism>
<proteinExistence type="predicted"/>
<dbReference type="PROSITE" id="PS50011">
    <property type="entry name" value="PROTEIN_KINASE_DOM"/>
    <property type="match status" value="1"/>
</dbReference>
<sequence length="672" mass="74903">MVCFNFLMIRNLLFLSLLLISVCLINVGNSNPTYLYHVCTNTTINNSSTNSVYRSNLNSLLSSLSSNVTGEFRNASVGGVYGLFLCRGDVNATACRECVAFAANDVVKRCPTEGIAVIWYDECQLRYSNRSFFGTVATRPGVYLLNSANVTDKERFKELLNVTMKEAATEAARGEPGEKKFGTRDADFNGFQRLYNLAQCTPDLSSQDCDGCLTEAIENLPVCCDAKLGGRVLFPSCNIRYEFYPFYTQNTSSSSPPPTASPPALPPPPGSVTRKEGKSKTSSLTIVAIVVPIAVGVMLFIIVFCFLRKRAKKKNNAVDQKNGNDISTIESLKFDLATIEAATNNFSADNKLGEGGFGEVYKGMLHNEKEIAVKRLSKYSGQGAEEFKNEVVLLAKLQHRNLVRLLGFCLEGEEKLLVYEFVPNKSLDYFLYDPDKQEKLDWSIRHKIIGGIARGILYLHEDSPLRIIHRDLKASNILLDADMNSKISDFGMARMFAVDQTRGNTNRVVGTYGYMSPEYAMHGQFSIKSDVYSFGVLILETISGKKNSSFYESGYAEDLLSYAWKLWKEGTPLKLLDPKLMNSYSESEVVRCIHVGLLCVQEDPEDRPTMKTIVLMFNSYSVTLPVPEKPAFYNRTESDMPTMEMKFDQSTSAAGYPLLSVNEVSITELYPR</sequence>
<dbReference type="GO" id="GO:0042742">
    <property type="term" value="P:defense response to bacterium"/>
    <property type="evidence" value="ECO:0007669"/>
    <property type="project" value="TreeGrafter"/>
</dbReference>
<dbReference type="Gene3D" id="1.10.510.10">
    <property type="entry name" value="Transferase(Phosphotransferase) domain 1"/>
    <property type="match status" value="1"/>
</dbReference>
<dbReference type="FunFam" id="3.30.200.20:FF:000727">
    <property type="entry name" value="Cysteine-rich RLK (RECEPTOR-like protein kinase) 23"/>
    <property type="match status" value="1"/>
</dbReference>
<dbReference type="Pfam" id="PF01657">
    <property type="entry name" value="Stress-antifung"/>
    <property type="match status" value="2"/>
</dbReference>
<dbReference type="Gene3D" id="3.30.200.20">
    <property type="entry name" value="Phosphorylase Kinase, domain 1"/>
    <property type="match status" value="1"/>
</dbReference>
<dbReference type="FunFam" id="1.10.510.10:FF:000129">
    <property type="entry name" value="cysteine-rich receptor-like protein kinase 10"/>
    <property type="match status" value="1"/>
</dbReference>
<evidence type="ECO:0000256" key="16">
    <source>
        <dbReference type="SAM" id="Phobius"/>
    </source>
</evidence>
<evidence type="ECO:0000256" key="10">
    <source>
        <dbReference type="ARBA" id="ARBA00022989"/>
    </source>
</evidence>
<dbReference type="GO" id="GO:0005886">
    <property type="term" value="C:plasma membrane"/>
    <property type="evidence" value="ECO:0007669"/>
    <property type="project" value="TreeGrafter"/>
</dbReference>
<keyword evidence="4 16" id="KW-0812">Transmembrane</keyword>
<keyword evidence="21" id="KW-1185">Reference proteome</keyword>
<dbReference type="PANTHER" id="PTHR27002:SF1050">
    <property type="entry name" value="CYSTEINE-RICH RECEPTOR-LIKE PROTEIN KINASE 5"/>
    <property type="match status" value="1"/>
</dbReference>
<feature type="domain" description="Protein kinase" evidence="18">
    <location>
        <begin position="346"/>
        <end position="621"/>
    </location>
</feature>
<evidence type="ECO:0000256" key="7">
    <source>
        <dbReference type="ARBA" id="ARBA00022741"/>
    </source>
</evidence>
<dbReference type="InterPro" id="IPR011009">
    <property type="entry name" value="Kinase-like_dom_sf"/>
</dbReference>
<feature type="signal peptide" evidence="17">
    <location>
        <begin position="1"/>
        <end position="30"/>
    </location>
</feature>
<evidence type="ECO:0000256" key="13">
    <source>
        <dbReference type="ARBA" id="ARBA00023180"/>
    </source>
</evidence>
<evidence type="ECO:0008006" key="22">
    <source>
        <dbReference type="Google" id="ProtNLM"/>
    </source>
</evidence>
<dbReference type="FunFam" id="3.30.430.20:FF:000012">
    <property type="entry name" value="Cysteine-rich receptor-like protein kinase 25"/>
    <property type="match status" value="1"/>
</dbReference>
<evidence type="ECO:0000256" key="17">
    <source>
        <dbReference type="SAM" id="SignalP"/>
    </source>
</evidence>
<keyword evidence="5 17" id="KW-0732">Signal</keyword>
<evidence type="ECO:0000256" key="15">
    <source>
        <dbReference type="SAM" id="MobiDB-lite"/>
    </source>
</evidence>
<keyword evidence="3" id="KW-0808">Transferase</keyword>
<gene>
    <name evidence="20" type="ORF">TIFTF001_018946</name>
</gene>
<feature type="binding site" evidence="14">
    <location>
        <position position="374"/>
    </location>
    <ligand>
        <name>ATP</name>
        <dbReference type="ChEBI" id="CHEBI:30616"/>
    </ligand>
</feature>
<dbReference type="Proteomes" id="UP001187192">
    <property type="component" value="Unassembled WGS sequence"/>
</dbReference>
<dbReference type="InterPro" id="IPR000719">
    <property type="entry name" value="Prot_kinase_dom"/>
</dbReference>
<evidence type="ECO:0000259" key="18">
    <source>
        <dbReference type="PROSITE" id="PS50011"/>
    </source>
</evidence>
<feature type="domain" description="Gnk2-homologous" evidence="19">
    <location>
        <begin position="34"/>
        <end position="132"/>
    </location>
</feature>
<evidence type="ECO:0000256" key="14">
    <source>
        <dbReference type="PROSITE-ProRule" id="PRU10141"/>
    </source>
</evidence>
<evidence type="ECO:0000313" key="20">
    <source>
        <dbReference type="EMBL" id="GMN49788.1"/>
    </source>
</evidence>
<evidence type="ECO:0000256" key="2">
    <source>
        <dbReference type="ARBA" id="ARBA00022527"/>
    </source>
</evidence>
<evidence type="ECO:0000313" key="21">
    <source>
        <dbReference type="Proteomes" id="UP001187192"/>
    </source>
</evidence>
<dbReference type="GO" id="GO:0005524">
    <property type="term" value="F:ATP binding"/>
    <property type="evidence" value="ECO:0007669"/>
    <property type="project" value="UniProtKB-UniRule"/>
</dbReference>
<dbReference type="SUPFAM" id="SSF56112">
    <property type="entry name" value="Protein kinase-like (PK-like)"/>
    <property type="match status" value="1"/>
</dbReference>
<keyword evidence="2" id="KW-0723">Serine/threonine-protein kinase</keyword>
<dbReference type="InterPro" id="IPR038408">
    <property type="entry name" value="GNK2_sf"/>
</dbReference>
<dbReference type="PROSITE" id="PS51473">
    <property type="entry name" value="GNK2"/>
    <property type="match status" value="2"/>
</dbReference>
<dbReference type="CDD" id="cd14066">
    <property type="entry name" value="STKc_IRAK"/>
    <property type="match status" value="1"/>
</dbReference>
<feature type="chain" id="PRO_5041670240" description="Cysteine-rich receptor-like protein kinase 10" evidence="17">
    <location>
        <begin position="31"/>
        <end position="672"/>
    </location>
</feature>
<keyword evidence="10 16" id="KW-1133">Transmembrane helix</keyword>
<dbReference type="InterPro" id="IPR008271">
    <property type="entry name" value="Ser/Thr_kinase_AS"/>
</dbReference>
<keyword evidence="6" id="KW-0677">Repeat</keyword>
<reference evidence="20" key="1">
    <citation type="submission" date="2023-07" db="EMBL/GenBank/DDBJ databases">
        <title>draft genome sequence of fig (Ficus carica).</title>
        <authorList>
            <person name="Takahashi T."/>
            <person name="Nishimura K."/>
        </authorList>
    </citation>
    <scope>NUCLEOTIDE SEQUENCE</scope>
</reference>
<dbReference type="CDD" id="cd23509">
    <property type="entry name" value="Gnk2-like"/>
    <property type="match status" value="2"/>
</dbReference>
<keyword evidence="12" id="KW-0675">Receptor</keyword>
<comment type="caution">
    <text evidence="20">The sequence shown here is derived from an EMBL/GenBank/DDBJ whole genome shotgun (WGS) entry which is preliminary data.</text>
</comment>
<name>A0AA88A815_FICCA</name>
<dbReference type="PROSITE" id="PS00108">
    <property type="entry name" value="PROTEIN_KINASE_ST"/>
    <property type="match status" value="1"/>
</dbReference>
<keyword evidence="7 14" id="KW-0547">Nucleotide-binding</keyword>
<evidence type="ECO:0000256" key="6">
    <source>
        <dbReference type="ARBA" id="ARBA00022737"/>
    </source>
</evidence>
<dbReference type="InterPro" id="IPR017441">
    <property type="entry name" value="Protein_kinase_ATP_BS"/>
</dbReference>
<protein>
    <recommendedName>
        <fullName evidence="22">Cysteine-rich receptor-like protein kinase 10</fullName>
    </recommendedName>
</protein>